<dbReference type="AlphaFoldDB" id="A0A4Q9N192"/>
<dbReference type="PANTHER" id="PTHR28041">
    <property type="entry name" value="54S RIBOSOMAL PROTEIN L25, MITOCHONDRIAL"/>
    <property type="match status" value="1"/>
</dbReference>
<sequence length="211" mass="23878">MASALRLVKQFRVRELAPVLKAADPQLSTTRPKVRNPFLPFKNPDTGRWAPAKYSLRRQAELVKNARASGTLHLLPPGPKLSHKELPAASQTVSQTVAAPANGDAVVEGEILVTDAQLKGQPWWSGQVEWEGEFKEKEVKGADVGNRLYAGRKRMFKGHKWQRTQQGREREQKMLLKDMKARIERFKTTYRRKTPSPISPARPVSYSKLPF</sequence>
<evidence type="ECO:0000259" key="2">
    <source>
        <dbReference type="Pfam" id="PF18126"/>
    </source>
</evidence>
<proteinExistence type="predicted"/>
<name>A0A4Q9N192_9APHY</name>
<accession>A0A4Q9N192</accession>
<protein>
    <recommendedName>
        <fullName evidence="2">Large ribosomal subunit protein mL59 domain-containing protein</fullName>
    </recommendedName>
</protein>
<dbReference type="GO" id="GO:0005762">
    <property type="term" value="C:mitochondrial large ribosomal subunit"/>
    <property type="evidence" value="ECO:0007669"/>
    <property type="project" value="InterPro"/>
</dbReference>
<organism evidence="3">
    <name type="scientific">Dichomitus squalens</name>
    <dbReference type="NCBI Taxonomy" id="114155"/>
    <lineage>
        <taxon>Eukaryota</taxon>
        <taxon>Fungi</taxon>
        <taxon>Dikarya</taxon>
        <taxon>Basidiomycota</taxon>
        <taxon>Agaricomycotina</taxon>
        <taxon>Agaricomycetes</taxon>
        <taxon>Polyporales</taxon>
        <taxon>Polyporaceae</taxon>
        <taxon>Dichomitus</taxon>
    </lineage>
</organism>
<gene>
    <name evidence="3" type="ORF">BD311DRAFT_747394</name>
</gene>
<dbReference type="EMBL" id="ML143389">
    <property type="protein sequence ID" value="TBU34244.1"/>
    <property type="molecule type" value="Genomic_DNA"/>
</dbReference>
<dbReference type="InterPro" id="IPR037507">
    <property type="entry name" value="Ribosomal_mL59"/>
</dbReference>
<reference evidence="3" key="1">
    <citation type="submission" date="2019-01" db="EMBL/GenBank/DDBJ databases">
        <title>Draft genome sequences of three monokaryotic isolates of the white-rot basidiomycete fungus Dichomitus squalens.</title>
        <authorList>
            <consortium name="DOE Joint Genome Institute"/>
            <person name="Lopez S.C."/>
            <person name="Andreopoulos B."/>
            <person name="Pangilinan J."/>
            <person name="Lipzen A."/>
            <person name="Riley R."/>
            <person name="Ahrendt S."/>
            <person name="Ng V."/>
            <person name="Barry K."/>
            <person name="Daum C."/>
            <person name="Grigoriev I.V."/>
            <person name="Hilden K.S."/>
            <person name="Makela M.R."/>
            <person name="de Vries R.P."/>
        </authorList>
    </citation>
    <scope>NUCLEOTIDE SEQUENCE [LARGE SCALE GENOMIC DNA]</scope>
    <source>
        <strain evidence="3">OM18370.1</strain>
    </source>
</reference>
<evidence type="ECO:0000313" key="3">
    <source>
        <dbReference type="EMBL" id="TBU34244.1"/>
    </source>
</evidence>
<feature type="region of interest" description="Disordered" evidence="1">
    <location>
        <begin position="189"/>
        <end position="211"/>
    </location>
</feature>
<dbReference type="GO" id="GO:0003735">
    <property type="term" value="F:structural constituent of ribosome"/>
    <property type="evidence" value="ECO:0007669"/>
    <property type="project" value="InterPro"/>
</dbReference>
<dbReference type="Proteomes" id="UP000292957">
    <property type="component" value="Unassembled WGS sequence"/>
</dbReference>
<dbReference type="OrthoDB" id="18529at2759"/>
<dbReference type="PANTHER" id="PTHR28041:SF1">
    <property type="entry name" value="LARGE RIBOSOMAL SUBUNIT PROTEIN ML59"/>
    <property type="match status" value="1"/>
</dbReference>
<feature type="domain" description="Large ribosomal subunit protein mL59" evidence="2">
    <location>
        <begin position="8"/>
        <end position="187"/>
    </location>
</feature>
<dbReference type="Pfam" id="PF18126">
    <property type="entry name" value="Mitoc_mL59"/>
    <property type="match status" value="1"/>
</dbReference>
<dbReference type="InterPro" id="IPR040922">
    <property type="entry name" value="Ribosomal_mL59_dom"/>
</dbReference>
<evidence type="ECO:0000256" key="1">
    <source>
        <dbReference type="SAM" id="MobiDB-lite"/>
    </source>
</evidence>
<dbReference type="OMA" id="SMERRIH"/>